<dbReference type="FunFam" id="3.40.50.720:FF:000084">
    <property type="entry name" value="Short-chain dehydrogenase reductase"/>
    <property type="match status" value="1"/>
</dbReference>
<evidence type="ECO:0000256" key="3">
    <source>
        <dbReference type="RuleBase" id="RU000363"/>
    </source>
</evidence>
<dbReference type="PANTHER" id="PTHR42760">
    <property type="entry name" value="SHORT-CHAIN DEHYDROGENASES/REDUCTASES FAMILY MEMBER"/>
    <property type="match status" value="1"/>
</dbReference>
<evidence type="ECO:0000256" key="1">
    <source>
        <dbReference type="ARBA" id="ARBA00006484"/>
    </source>
</evidence>
<dbReference type="RefSeq" id="WP_131892269.1">
    <property type="nucleotide sequence ID" value="NZ_SMKZ01000005.1"/>
</dbReference>
<sequence length="267" mass="27958">MSATTDPTGAAGLAVVTGGGTGIGRAITIRLARAGYRCLIAGRRPEKLDETAKLIEDGDVVTVVADVTTEDGRSAIMAAADERPERLTALVNNAGDTYIAPLFAQDLEKWRANLALNVEATAFLSFEAIERMARTDGGAIVNIASVYGKVALNPVFYPERIAPETPDGPERGVAYAASKGAVRQLARELAVAAAKRGVRVNTVSPGMIGLEHHDLSATDLERFAAATPLGRLGRPDEIAGAVAFLLSDEASFITGAEIVADGGWTLW</sequence>
<accession>A0A4R5DRT6</accession>
<organism evidence="4 5">
    <name type="scientific">Jiangella asiatica</name>
    <dbReference type="NCBI Taxonomy" id="2530372"/>
    <lineage>
        <taxon>Bacteria</taxon>
        <taxon>Bacillati</taxon>
        <taxon>Actinomycetota</taxon>
        <taxon>Actinomycetes</taxon>
        <taxon>Jiangellales</taxon>
        <taxon>Jiangellaceae</taxon>
        <taxon>Jiangella</taxon>
    </lineage>
</organism>
<name>A0A4R5DRT6_9ACTN</name>
<protein>
    <submittedName>
        <fullName evidence="4">SDR family oxidoreductase</fullName>
    </submittedName>
</protein>
<dbReference type="PRINTS" id="PR00080">
    <property type="entry name" value="SDRFAMILY"/>
</dbReference>
<dbReference type="Pfam" id="PF13561">
    <property type="entry name" value="adh_short_C2"/>
    <property type="match status" value="1"/>
</dbReference>
<dbReference type="AlphaFoldDB" id="A0A4R5DRT6"/>
<dbReference type="GO" id="GO:0016616">
    <property type="term" value="F:oxidoreductase activity, acting on the CH-OH group of donors, NAD or NADP as acceptor"/>
    <property type="evidence" value="ECO:0007669"/>
    <property type="project" value="TreeGrafter"/>
</dbReference>
<dbReference type="PROSITE" id="PS00061">
    <property type="entry name" value="ADH_SHORT"/>
    <property type="match status" value="1"/>
</dbReference>
<dbReference type="OrthoDB" id="3210335at2"/>
<reference evidence="4 5" key="1">
    <citation type="submission" date="2019-03" db="EMBL/GenBank/DDBJ databases">
        <title>Draft genome sequences of novel Actinobacteria.</title>
        <authorList>
            <person name="Sahin N."/>
            <person name="Ay H."/>
            <person name="Saygin H."/>
        </authorList>
    </citation>
    <scope>NUCLEOTIDE SEQUENCE [LARGE SCALE GENOMIC DNA]</scope>
    <source>
        <strain evidence="4 5">5K138</strain>
    </source>
</reference>
<comment type="caution">
    <text evidence="4">The sequence shown here is derived from an EMBL/GenBank/DDBJ whole genome shotgun (WGS) entry which is preliminary data.</text>
</comment>
<dbReference type="PRINTS" id="PR00081">
    <property type="entry name" value="GDHRDH"/>
</dbReference>
<dbReference type="Pfam" id="PF00106">
    <property type="entry name" value="adh_short"/>
    <property type="match status" value="1"/>
</dbReference>
<dbReference type="Proteomes" id="UP000294739">
    <property type="component" value="Unassembled WGS sequence"/>
</dbReference>
<dbReference type="InterPro" id="IPR036291">
    <property type="entry name" value="NAD(P)-bd_dom_sf"/>
</dbReference>
<comment type="similarity">
    <text evidence="1 3">Belongs to the short-chain dehydrogenases/reductases (SDR) family.</text>
</comment>
<gene>
    <name evidence="4" type="ORF">E1269_05695</name>
</gene>
<dbReference type="InterPro" id="IPR002347">
    <property type="entry name" value="SDR_fam"/>
</dbReference>
<dbReference type="CDD" id="cd05233">
    <property type="entry name" value="SDR_c"/>
    <property type="match status" value="1"/>
</dbReference>
<dbReference type="EMBL" id="SMKZ01000005">
    <property type="protein sequence ID" value="TDE13523.1"/>
    <property type="molecule type" value="Genomic_DNA"/>
</dbReference>
<proteinExistence type="inferred from homology"/>
<evidence type="ECO:0000256" key="2">
    <source>
        <dbReference type="ARBA" id="ARBA00023002"/>
    </source>
</evidence>
<evidence type="ECO:0000313" key="5">
    <source>
        <dbReference type="Proteomes" id="UP000294739"/>
    </source>
</evidence>
<evidence type="ECO:0000313" key="4">
    <source>
        <dbReference type="EMBL" id="TDE13523.1"/>
    </source>
</evidence>
<dbReference type="SUPFAM" id="SSF51735">
    <property type="entry name" value="NAD(P)-binding Rossmann-fold domains"/>
    <property type="match status" value="1"/>
</dbReference>
<dbReference type="InterPro" id="IPR020904">
    <property type="entry name" value="Sc_DH/Rdtase_CS"/>
</dbReference>
<keyword evidence="2" id="KW-0560">Oxidoreductase</keyword>
<dbReference type="InParanoid" id="A0A4R5DRT6"/>
<keyword evidence="5" id="KW-1185">Reference proteome</keyword>
<dbReference type="Gene3D" id="3.40.50.720">
    <property type="entry name" value="NAD(P)-binding Rossmann-like Domain"/>
    <property type="match status" value="1"/>
</dbReference>